<dbReference type="InterPro" id="IPR014543">
    <property type="entry name" value="UCP028291"/>
</dbReference>
<proteinExistence type="predicted"/>
<dbReference type="RefSeq" id="WP_046859514.1">
    <property type="nucleotide sequence ID" value="NZ_CP011412.1"/>
</dbReference>
<dbReference type="KEGG" id="seds:AAY24_09685"/>
<organism evidence="1 2">
    <name type="scientific">Sedimenticola thiotaurini</name>
    <dbReference type="NCBI Taxonomy" id="1543721"/>
    <lineage>
        <taxon>Bacteria</taxon>
        <taxon>Pseudomonadati</taxon>
        <taxon>Pseudomonadota</taxon>
        <taxon>Gammaproteobacteria</taxon>
        <taxon>Chromatiales</taxon>
        <taxon>Sedimenticolaceae</taxon>
        <taxon>Sedimenticola</taxon>
    </lineage>
</organism>
<dbReference type="Gene3D" id="3.30.310.50">
    <property type="entry name" value="Alpha-D-phosphohexomutase, C-terminal domain"/>
    <property type="match status" value="1"/>
</dbReference>
<dbReference type="Pfam" id="PF09981">
    <property type="entry name" value="DUF2218"/>
    <property type="match status" value="1"/>
</dbReference>
<reference evidence="1 2" key="1">
    <citation type="journal article" date="2015" name="Genome Announc.">
        <title>Complete Genome Sequence of Sedimenticola thiotaurini Strain SIP-G1, a Polyphosphate- and Polyhydroxyalkanoate-Accumulating Sulfur-Oxidizing Gammaproteobacterium Isolated from Salt Marsh Sediments.</title>
        <authorList>
            <person name="Flood B.E."/>
            <person name="Jones D.S."/>
            <person name="Bailey J.V."/>
        </authorList>
    </citation>
    <scope>NUCLEOTIDE SEQUENCE [LARGE SCALE GENOMIC DNA]</scope>
    <source>
        <strain evidence="1 2">SIP-G1</strain>
    </source>
</reference>
<accession>A0A0F7JVP0</accession>
<keyword evidence="2" id="KW-1185">Reference proteome</keyword>
<dbReference type="AlphaFoldDB" id="A0A0F7JVP0"/>
<gene>
    <name evidence="1" type="ORF">AAY24_09685</name>
</gene>
<dbReference type="OrthoDB" id="9806511at2"/>
<evidence type="ECO:0000313" key="1">
    <source>
        <dbReference type="EMBL" id="AKH20581.1"/>
    </source>
</evidence>
<sequence length="103" mass="11136">MLSANLSLRADKSQAYFDSLCKHFARKVEVERVGNQASVAFLQGSCSMSVEDDLLMFVVHAGDSASLETVKTIITTHVVRFSAFDDGDMNWCAADSVVVGAQS</sequence>
<protein>
    <recommendedName>
        <fullName evidence="3">DUF2218 domain-containing protein</fullName>
    </recommendedName>
</protein>
<evidence type="ECO:0008006" key="3">
    <source>
        <dbReference type="Google" id="ProtNLM"/>
    </source>
</evidence>
<evidence type="ECO:0000313" key="2">
    <source>
        <dbReference type="Proteomes" id="UP000034410"/>
    </source>
</evidence>
<dbReference type="Proteomes" id="UP000034410">
    <property type="component" value="Chromosome"/>
</dbReference>
<name>A0A0F7JVP0_9GAMM</name>
<dbReference type="EMBL" id="CP011412">
    <property type="protein sequence ID" value="AKH20581.1"/>
    <property type="molecule type" value="Genomic_DNA"/>
</dbReference>